<keyword evidence="3" id="KW-1185">Reference proteome</keyword>
<protein>
    <submittedName>
        <fullName evidence="2">Uncharacterized protein</fullName>
    </submittedName>
</protein>
<dbReference type="EMBL" id="JACEFI010000002">
    <property type="protein sequence ID" value="KAH0600938.1"/>
    <property type="molecule type" value="Genomic_DNA"/>
</dbReference>
<reference evidence="2 3" key="1">
    <citation type="submission" date="2020-07" db="EMBL/GenBank/DDBJ databases">
        <title>Metarhizium humberi genome.</title>
        <authorList>
            <person name="Lysoe E."/>
        </authorList>
    </citation>
    <scope>NUCLEOTIDE SEQUENCE [LARGE SCALE GENOMIC DNA]</scope>
    <source>
        <strain evidence="2 3">ESALQ1638</strain>
    </source>
</reference>
<evidence type="ECO:0000313" key="2">
    <source>
        <dbReference type="EMBL" id="KAH0600938.1"/>
    </source>
</evidence>
<comment type="caution">
    <text evidence="2">The sequence shown here is derived from an EMBL/GenBank/DDBJ whole genome shotgun (WGS) entry which is preliminary data.</text>
</comment>
<feature type="coiled-coil region" evidence="1">
    <location>
        <begin position="96"/>
        <end position="144"/>
    </location>
</feature>
<organism evidence="2 3">
    <name type="scientific">Metarhizium humberi</name>
    <dbReference type="NCBI Taxonomy" id="2596975"/>
    <lineage>
        <taxon>Eukaryota</taxon>
        <taxon>Fungi</taxon>
        <taxon>Dikarya</taxon>
        <taxon>Ascomycota</taxon>
        <taxon>Pezizomycotina</taxon>
        <taxon>Sordariomycetes</taxon>
        <taxon>Hypocreomycetidae</taxon>
        <taxon>Hypocreales</taxon>
        <taxon>Clavicipitaceae</taxon>
        <taxon>Metarhizium</taxon>
    </lineage>
</organism>
<proteinExistence type="predicted"/>
<keyword evidence="1" id="KW-0175">Coiled coil</keyword>
<dbReference type="AlphaFoldDB" id="A0A9P8MIA2"/>
<accession>A0A9P8MIA2</accession>
<evidence type="ECO:0000256" key="1">
    <source>
        <dbReference type="SAM" id="Coils"/>
    </source>
</evidence>
<dbReference type="Proteomes" id="UP000764110">
    <property type="component" value="Unassembled WGS sequence"/>
</dbReference>
<sequence length="358" mass="40208">MDFTENSSVMAEDEQRSCENMAAPNKFPEPNSEIQVLQKLCELDNVIKTGFIHVLDMLSPQPTLEISPPDPPIAGSGSQIHSIVEEAKNSIEWEEVEQLKGQLKIAEDKIRKKTAKLDSMTENLEEAKTQIKRLKAKELKLRNVILQNSEDDVRSDEEIVQMFRGIRQKLLAIAHSRDFFGFGQVMNLGGGGNNTCDALESYSREMENFLVQRGVPDEQLTNWRLSTMKCAQLAQCSSLSDCQAFNLLVFTLKPLLHHNCSQEQLEQLRNQIRDVCEEAIEFRLAMRQSKDLYKCQMIARGQIVSPEIPAEAVEVQGDGDAGKVIVGTFFGALLKHAKSRGEDEVVVLERAHVLVKPA</sequence>
<name>A0A9P8MIA2_9HYPO</name>
<gene>
    <name evidence="2" type="ORF">MHUMG1_01939</name>
</gene>
<feature type="coiled-coil region" evidence="1">
    <location>
        <begin position="258"/>
        <end position="285"/>
    </location>
</feature>
<evidence type="ECO:0000313" key="3">
    <source>
        <dbReference type="Proteomes" id="UP000764110"/>
    </source>
</evidence>